<keyword evidence="4" id="KW-1185">Reference proteome</keyword>
<dbReference type="Proteomes" id="UP000224854">
    <property type="component" value="Unassembled WGS sequence"/>
</dbReference>
<feature type="region of interest" description="Disordered" evidence="1">
    <location>
        <begin position="323"/>
        <end position="346"/>
    </location>
</feature>
<evidence type="ECO:0000313" key="4">
    <source>
        <dbReference type="Proteomes" id="UP000224854"/>
    </source>
</evidence>
<dbReference type="PANTHER" id="PTHR13490">
    <property type="entry name" value="MITOCHONDRIAL 28S RIBOSOMAL PROTEIN S28"/>
    <property type="match status" value="1"/>
</dbReference>
<accession>A0A2C5ZLV2</accession>
<evidence type="ECO:0000313" key="3">
    <source>
        <dbReference type="EMBL" id="PHH80384.1"/>
    </source>
</evidence>
<sequence length="403" mass="46581">MASASNAARRCLRALRRAPYAQGISRMTFLPPACVATIKPFSTAQSRSFSTTRTRLRDETEAEDEDEDRDAEPVLLKKMYKNFVKEATLENLQALDTMAQEDGFQSMDDEVEAALRERKLLSRDKDTVMRIEEQLGENRSVHPQSFWHDEDDDECIADEDEFNEDDITSMAHGKLEEIRDMRHYARLTVWEMPLLSKFAKPFVPPSKEEVLRWRYTSYMGEVHPAETKVVLQFEVKGLGLEPVQENKLRKLAGPRYNPVTDVVKMSCESFEHQAQNKRYLSDLAESLIKAAEDATDTFEDVPLDLRHHEQRIRPRFPREWRMSGERRRQLQEHRLAADSEDTKKATEGQMIDGKQLIDDWLLKYKFGPGEKLEEQNAKSNVSTMAVGPGRGSRTRLGMRRPKN</sequence>
<feature type="compositionally biased region" description="Basic residues" evidence="1">
    <location>
        <begin position="392"/>
        <end position="403"/>
    </location>
</feature>
<dbReference type="GO" id="GO:0032543">
    <property type="term" value="P:mitochondrial translation"/>
    <property type="evidence" value="ECO:0007669"/>
    <property type="project" value="InterPro"/>
</dbReference>
<proteinExistence type="predicted"/>
<name>A0A2C5ZLV2_9HYPO</name>
<dbReference type="Pfam" id="PF10213">
    <property type="entry name" value="MRP-S28"/>
    <property type="match status" value="1"/>
</dbReference>
<protein>
    <recommendedName>
        <fullName evidence="2">Small ribosomal subunit protein mS35 mitochondrial conserved domain-containing protein</fullName>
    </recommendedName>
</protein>
<evidence type="ECO:0000256" key="1">
    <source>
        <dbReference type="SAM" id="MobiDB-lite"/>
    </source>
</evidence>
<feature type="region of interest" description="Disordered" evidence="1">
    <location>
        <begin position="47"/>
        <end position="70"/>
    </location>
</feature>
<feature type="region of interest" description="Disordered" evidence="1">
    <location>
        <begin position="374"/>
        <end position="403"/>
    </location>
</feature>
<feature type="domain" description="Small ribosomal subunit protein mS35 mitochondrial conserved" evidence="2">
    <location>
        <begin position="201"/>
        <end position="320"/>
    </location>
</feature>
<dbReference type="EMBL" id="NJEU01000157">
    <property type="protein sequence ID" value="PHH80384.1"/>
    <property type="molecule type" value="Genomic_DNA"/>
</dbReference>
<gene>
    <name evidence="3" type="ORF">CDD82_1793</name>
</gene>
<dbReference type="PANTHER" id="PTHR13490:SF0">
    <property type="entry name" value="SMALL RIBOSOMAL SUBUNIT PROTEIN MS35"/>
    <property type="match status" value="1"/>
</dbReference>
<dbReference type="InterPro" id="IPR039848">
    <property type="entry name" value="Ribosomal_mS35_mt"/>
</dbReference>
<reference evidence="3 4" key="1">
    <citation type="submission" date="2017-06" db="EMBL/GenBank/DDBJ databases">
        <title>Ant-infecting Ophiocordyceps genomes reveal a high diversity of potential behavioral manipulation genes and a possible major role for enterotoxins.</title>
        <authorList>
            <person name="De Bekker C."/>
            <person name="Evans H.C."/>
            <person name="Brachmann A."/>
            <person name="Hughes D.P."/>
        </authorList>
    </citation>
    <scope>NUCLEOTIDE SEQUENCE [LARGE SCALE GENOMIC DNA]</scope>
    <source>
        <strain evidence="3 4">1348a</strain>
    </source>
</reference>
<dbReference type="AlphaFoldDB" id="A0A2C5ZLV2"/>
<feature type="compositionally biased region" description="Acidic residues" evidence="1">
    <location>
        <begin position="60"/>
        <end position="70"/>
    </location>
</feature>
<dbReference type="InterPro" id="IPR019349">
    <property type="entry name" value="Ribosomal_mS35_mit"/>
</dbReference>
<dbReference type="GO" id="GO:0005763">
    <property type="term" value="C:mitochondrial small ribosomal subunit"/>
    <property type="evidence" value="ECO:0007669"/>
    <property type="project" value="TreeGrafter"/>
</dbReference>
<dbReference type="GO" id="GO:0003735">
    <property type="term" value="F:structural constituent of ribosome"/>
    <property type="evidence" value="ECO:0007669"/>
    <property type="project" value="InterPro"/>
</dbReference>
<dbReference type="OrthoDB" id="283424at2759"/>
<evidence type="ECO:0000259" key="2">
    <source>
        <dbReference type="Pfam" id="PF10213"/>
    </source>
</evidence>
<organism evidence="3 4">
    <name type="scientific">Ophiocordyceps australis</name>
    <dbReference type="NCBI Taxonomy" id="1399860"/>
    <lineage>
        <taxon>Eukaryota</taxon>
        <taxon>Fungi</taxon>
        <taxon>Dikarya</taxon>
        <taxon>Ascomycota</taxon>
        <taxon>Pezizomycotina</taxon>
        <taxon>Sordariomycetes</taxon>
        <taxon>Hypocreomycetidae</taxon>
        <taxon>Hypocreales</taxon>
        <taxon>Ophiocordycipitaceae</taxon>
        <taxon>Ophiocordyceps</taxon>
    </lineage>
</organism>
<comment type="caution">
    <text evidence="3">The sequence shown here is derived from an EMBL/GenBank/DDBJ whole genome shotgun (WGS) entry which is preliminary data.</text>
</comment>